<keyword evidence="10" id="KW-1185">Reference proteome</keyword>
<dbReference type="OrthoDB" id="9770329at2"/>
<dbReference type="GO" id="GO:0012505">
    <property type="term" value="C:endomembrane system"/>
    <property type="evidence" value="ECO:0007669"/>
    <property type="project" value="UniProtKB-SubCell"/>
</dbReference>
<evidence type="ECO:0000313" key="9">
    <source>
        <dbReference type="EMBL" id="NBG95199.1"/>
    </source>
</evidence>
<dbReference type="PANTHER" id="PTHR21624:SF1">
    <property type="entry name" value="ALKYLGLYCEROL MONOOXYGENASE"/>
    <property type="match status" value="1"/>
</dbReference>
<feature type="transmembrane region" description="Helical" evidence="7">
    <location>
        <begin position="81"/>
        <end position="103"/>
    </location>
</feature>
<dbReference type="GO" id="GO:0050479">
    <property type="term" value="F:glyceryl-ether monooxygenase activity"/>
    <property type="evidence" value="ECO:0007669"/>
    <property type="project" value="TreeGrafter"/>
</dbReference>
<evidence type="ECO:0000256" key="6">
    <source>
        <dbReference type="ARBA" id="ARBA00023136"/>
    </source>
</evidence>
<dbReference type="AlphaFoldDB" id="A0A845QA02"/>
<dbReference type="GO" id="GO:0008610">
    <property type="term" value="P:lipid biosynthetic process"/>
    <property type="evidence" value="ECO:0007669"/>
    <property type="project" value="InterPro"/>
</dbReference>
<dbReference type="GO" id="GO:0006643">
    <property type="term" value="P:membrane lipid metabolic process"/>
    <property type="evidence" value="ECO:0007669"/>
    <property type="project" value="TreeGrafter"/>
</dbReference>
<evidence type="ECO:0000259" key="8">
    <source>
        <dbReference type="Pfam" id="PF04116"/>
    </source>
</evidence>
<feature type="transmembrane region" description="Helical" evidence="7">
    <location>
        <begin position="16"/>
        <end position="34"/>
    </location>
</feature>
<organism evidence="9 10">
    <name type="scientific">Pyruvatibacter mobilis</name>
    <dbReference type="NCBI Taxonomy" id="1712261"/>
    <lineage>
        <taxon>Bacteria</taxon>
        <taxon>Pseudomonadati</taxon>
        <taxon>Pseudomonadota</taxon>
        <taxon>Alphaproteobacteria</taxon>
        <taxon>Hyphomicrobiales</taxon>
        <taxon>Parvibaculaceae</taxon>
        <taxon>Pyruvatibacter</taxon>
    </lineage>
</organism>
<evidence type="ECO:0000256" key="3">
    <source>
        <dbReference type="ARBA" id="ARBA00022989"/>
    </source>
</evidence>
<evidence type="ECO:0000313" key="10">
    <source>
        <dbReference type="Proteomes" id="UP000470384"/>
    </source>
</evidence>
<proteinExistence type="predicted"/>
<sequence>MTYEQVERLATSVDEVFFIFGAAILAIEIIKGVLTRRMTGRTLLDMLASISTQLPFLAVETVLLVTGYVAYEVISETYITWALPISAATLVLGVVLADFTYYWEHRLAHEVRLLWTQHAVHHSSRHMNIVTGVRFGPAEGVWSFICHIPLLLTGLPAEVIFFGILTVQAYQTWIHTELVGRLGPLDGILNTPSNHRVHHGCDDLYLDKNYGGILIIWDRIFGTYQREEHTPRYGLVRDFDSVNPLRVWVSELPALMRDITSARTAADLRASLFGRPGTKHTTGG</sequence>
<keyword evidence="3 7" id="KW-1133">Transmembrane helix</keyword>
<name>A0A845QA02_9HYPH</name>
<feature type="transmembrane region" description="Helical" evidence="7">
    <location>
        <begin position="46"/>
        <end position="69"/>
    </location>
</feature>
<dbReference type="EMBL" id="WXYQ01000004">
    <property type="protein sequence ID" value="NBG95199.1"/>
    <property type="molecule type" value="Genomic_DNA"/>
</dbReference>
<dbReference type="RefSeq" id="WP_160587184.1">
    <property type="nucleotide sequence ID" value="NZ_BMHN01000001.1"/>
</dbReference>
<evidence type="ECO:0000256" key="4">
    <source>
        <dbReference type="ARBA" id="ARBA00023002"/>
    </source>
</evidence>
<feature type="domain" description="Fatty acid hydroxylase" evidence="8">
    <location>
        <begin position="91"/>
        <end position="223"/>
    </location>
</feature>
<comment type="subcellular location">
    <subcellularLocation>
        <location evidence="1">Endomembrane system</location>
        <topology evidence="1">Multi-pass membrane protein</topology>
    </subcellularLocation>
</comment>
<evidence type="ECO:0000256" key="7">
    <source>
        <dbReference type="SAM" id="Phobius"/>
    </source>
</evidence>
<evidence type="ECO:0000256" key="2">
    <source>
        <dbReference type="ARBA" id="ARBA00022692"/>
    </source>
</evidence>
<comment type="caution">
    <text evidence="9">The sequence shown here is derived from an EMBL/GenBank/DDBJ whole genome shotgun (WGS) entry which is preliminary data.</text>
</comment>
<keyword evidence="6 7" id="KW-0472">Membrane</keyword>
<dbReference type="GeneID" id="300656116"/>
<reference evidence="9 10" key="1">
    <citation type="journal article" date="2016" name="Int. J. Syst. Evol. Microbiol.">
        <title>Pyruvatibacter mobilis gen. nov., sp. nov., a marine bacterium from the culture broth of Picochlorum sp. 122.</title>
        <authorList>
            <person name="Wang G."/>
            <person name="Tang M."/>
            <person name="Wu H."/>
            <person name="Dai S."/>
            <person name="Li T."/>
            <person name="Chen C."/>
            <person name="He H."/>
            <person name="Fan J."/>
            <person name="Xiang W."/>
            <person name="Li X."/>
        </authorList>
    </citation>
    <scope>NUCLEOTIDE SEQUENCE [LARGE SCALE GENOMIC DNA]</scope>
    <source>
        <strain evidence="9 10">GYP-11</strain>
    </source>
</reference>
<gene>
    <name evidence="9" type="ORF">GTQ45_05590</name>
</gene>
<dbReference type="Proteomes" id="UP000470384">
    <property type="component" value="Unassembled WGS sequence"/>
</dbReference>
<accession>A0A845QA02</accession>
<dbReference type="PANTHER" id="PTHR21624">
    <property type="entry name" value="STEROL DESATURASE-RELATED PROTEIN"/>
    <property type="match status" value="1"/>
</dbReference>
<keyword evidence="4" id="KW-0560">Oxidoreductase</keyword>
<keyword evidence="5" id="KW-0443">Lipid metabolism</keyword>
<dbReference type="GO" id="GO:0016020">
    <property type="term" value="C:membrane"/>
    <property type="evidence" value="ECO:0007669"/>
    <property type="project" value="GOC"/>
</dbReference>
<dbReference type="GO" id="GO:0005506">
    <property type="term" value="F:iron ion binding"/>
    <property type="evidence" value="ECO:0007669"/>
    <property type="project" value="InterPro"/>
</dbReference>
<keyword evidence="2 7" id="KW-0812">Transmembrane</keyword>
<evidence type="ECO:0000256" key="5">
    <source>
        <dbReference type="ARBA" id="ARBA00023098"/>
    </source>
</evidence>
<dbReference type="InterPro" id="IPR006694">
    <property type="entry name" value="Fatty_acid_hydroxylase"/>
</dbReference>
<evidence type="ECO:0000256" key="1">
    <source>
        <dbReference type="ARBA" id="ARBA00004127"/>
    </source>
</evidence>
<dbReference type="InterPro" id="IPR051689">
    <property type="entry name" value="Sterol_desaturase/TMEM195"/>
</dbReference>
<protein>
    <submittedName>
        <fullName evidence="9">Sterol desaturase family protein</fullName>
    </submittedName>
</protein>
<dbReference type="Pfam" id="PF04116">
    <property type="entry name" value="FA_hydroxylase"/>
    <property type="match status" value="1"/>
</dbReference>